<proteinExistence type="predicted"/>
<gene>
    <name evidence="2" type="ORF">Taro_021159</name>
</gene>
<accession>A0A843UY66</accession>
<name>A0A843UY66_COLES</name>
<dbReference type="Proteomes" id="UP000652761">
    <property type="component" value="Unassembled WGS sequence"/>
</dbReference>
<protein>
    <submittedName>
        <fullName evidence="2">Uncharacterized protein</fullName>
    </submittedName>
</protein>
<organism evidence="2 3">
    <name type="scientific">Colocasia esculenta</name>
    <name type="common">Wild taro</name>
    <name type="synonym">Arum esculentum</name>
    <dbReference type="NCBI Taxonomy" id="4460"/>
    <lineage>
        <taxon>Eukaryota</taxon>
        <taxon>Viridiplantae</taxon>
        <taxon>Streptophyta</taxon>
        <taxon>Embryophyta</taxon>
        <taxon>Tracheophyta</taxon>
        <taxon>Spermatophyta</taxon>
        <taxon>Magnoliopsida</taxon>
        <taxon>Liliopsida</taxon>
        <taxon>Araceae</taxon>
        <taxon>Aroideae</taxon>
        <taxon>Colocasieae</taxon>
        <taxon>Colocasia</taxon>
    </lineage>
</organism>
<dbReference type="EMBL" id="NMUH01001071">
    <property type="protein sequence ID" value="MQL88591.1"/>
    <property type="molecule type" value="Genomic_DNA"/>
</dbReference>
<feature type="non-terminal residue" evidence="2">
    <location>
        <position position="1"/>
    </location>
</feature>
<evidence type="ECO:0000313" key="3">
    <source>
        <dbReference type="Proteomes" id="UP000652761"/>
    </source>
</evidence>
<dbReference type="AlphaFoldDB" id="A0A843UY66"/>
<comment type="caution">
    <text evidence="2">The sequence shown here is derived from an EMBL/GenBank/DDBJ whole genome shotgun (WGS) entry which is preliminary data.</text>
</comment>
<sequence length="205" mass="23474">QESEMEQYIEEKRVAQKRSVPPFQRQDRKKAVYQSPQGPVVASRQVLSTARKGLSTDGRRQSSDLLALWVSVDSNKRAVDRSIQSRNLEFWKTCACRQLWAGCRQVPHPEWHAVYLASLGGSDLLMLTWPSGNLEFGVECFHNEGMLPIDANNSQSYGRRDDNVYKHPFLQPEFFLASWQSAEPSGHFPTHTSSFYLKIPLQTFL</sequence>
<feature type="region of interest" description="Disordered" evidence="1">
    <location>
        <begin position="16"/>
        <end position="37"/>
    </location>
</feature>
<evidence type="ECO:0000313" key="2">
    <source>
        <dbReference type="EMBL" id="MQL88591.1"/>
    </source>
</evidence>
<keyword evidence="3" id="KW-1185">Reference proteome</keyword>
<evidence type="ECO:0000256" key="1">
    <source>
        <dbReference type="SAM" id="MobiDB-lite"/>
    </source>
</evidence>
<reference evidence="2" key="1">
    <citation type="submission" date="2017-07" db="EMBL/GenBank/DDBJ databases">
        <title>Taro Niue Genome Assembly and Annotation.</title>
        <authorList>
            <person name="Atibalentja N."/>
            <person name="Keating K."/>
            <person name="Fields C.J."/>
        </authorList>
    </citation>
    <scope>NUCLEOTIDE SEQUENCE</scope>
    <source>
        <strain evidence="2">Niue_2</strain>
        <tissue evidence="2">Leaf</tissue>
    </source>
</reference>